<feature type="repeat" description="Pumilio" evidence="3">
    <location>
        <begin position="458"/>
        <end position="493"/>
    </location>
</feature>
<dbReference type="InterPro" id="IPR019734">
    <property type="entry name" value="TPR_rpt"/>
</dbReference>
<dbReference type="InterPro" id="IPR011990">
    <property type="entry name" value="TPR-like_helical_dom_sf"/>
</dbReference>
<evidence type="ECO:0000256" key="1">
    <source>
        <dbReference type="ARBA" id="ARBA00022737"/>
    </source>
</evidence>
<dbReference type="PANTHER" id="PTHR12537">
    <property type="entry name" value="RNA BINDING PROTEIN PUMILIO-RELATED"/>
    <property type="match status" value="1"/>
</dbReference>
<gene>
    <name evidence="6" type="ORF">EVOR1521_LOCUS26216</name>
</gene>
<dbReference type="GO" id="GO:0005737">
    <property type="term" value="C:cytoplasm"/>
    <property type="evidence" value="ECO:0007669"/>
    <property type="project" value="TreeGrafter"/>
</dbReference>
<keyword evidence="7" id="KW-1185">Reference proteome</keyword>
<dbReference type="SUPFAM" id="SSF48452">
    <property type="entry name" value="TPR-like"/>
    <property type="match status" value="1"/>
</dbReference>
<keyword evidence="4" id="KW-0732">Signal</keyword>
<evidence type="ECO:0000256" key="4">
    <source>
        <dbReference type="SAM" id="SignalP"/>
    </source>
</evidence>
<dbReference type="PROSITE" id="PS50303">
    <property type="entry name" value="PUM_HD"/>
    <property type="match status" value="1"/>
</dbReference>
<dbReference type="GO" id="GO:0010608">
    <property type="term" value="P:post-transcriptional regulation of gene expression"/>
    <property type="evidence" value="ECO:0007669"/>
    <property type="project" value="TreeGrafter"/>
</dbReference>
<feature type="domain" description="PUM-HD" evidence="5">
    <location>
        <begin position="321"/>
        <end position="667"/>
    </location>
</feature>
<dbReference type="InterPro" id="IPR001313">
    <property type="entry name" value="Pumilio_RNA-bd_rpt"/>
</dbReference>
<evidence type="ECO:0000256" key="2">
    <source>
        <dbReference type="ARBA" id="ARBA00022803"/>
    </source>
</evidence>
<dbReference type="Gene3D" id="1.25.10.10">
    <property type="entry name" value="Leucine-rich Repeat Variant"/>
    <property type="match status" value="1"/>
</dbReference>
<keyword evidence="2" id="KW-0802">TPR repeat</keyword>
<proteinExistence type="predicted"/>
<dbReference type="InterPro" id="IPR016024">
    <property type="entry name" value="ARM-type_fold"/>
</dbReference>
<feature type="repeat" description="Pumilio" evidence="3">
    <location>
        <begin position="531"/>
        <end position="570"/>
    </location>
</feature>
<feature type="chain" id="PRO_5041375809" description="PUM-HD domain-containing protein" evidence="4">
    <location>
        <begin position="22"/>
        <end position="667"/>
    </location>
</feature>
<dbReference type="Pfam" id="PF00806">
    <property type="entry name" value="PUF"/>
    <property type="match status" value="4"/>
</dbReference>
<dbReference type="PROSITE" id="PS50302">
    <property type="entry name" value="PUM"/>
    <property type="match status" value="3"/>
</dbReference>
<dbReference type="AlphaFoldDB" id="A0AA36NDZ4"/>
<dbReference type="EMBL" id="CAUJNA010003502">
    <property type="protein sequence ID" value="CAJ1403567.1"/>
    <property type="molecule type" value="Genomic_DNA"/>
</dbReference>
<dbReference type="SUPFAM" id="SSF48371">
    <property type="entry name" value="ARM repeat"/>
    <property type="match status" value="1"/>
</dbReference>
<accession>A0AA36NDZ4</accession>
<keyword evidence="1" id="KW-0677">Repeat</keyword>
<dbReference type="InterPro" id="IPR033133">
    <property type="entry name" value="PUM-HD"/>
</dbReference>
<dbReference type="InterPro" id="IPR011989">
    <property type="entry name" value="ARM-like"/>
</dbReference>
<dbReference type="GO" id="GO:0003729">
    <property type="term" value="F:mRNA binding"/>
    <property type="evidence" value="ECO:0007669"/>
    <property type="project" value="TreeGrafter"/>
</dbReference>
<protein>
    <recommendedName>
        <fullName evidence="5">PUM-HD domain-containing protein</fullName>
    </recommendedName>
</protein>
<comment type="caution">
    <text evidence="6">The sequence shown here is derived from an EMBL/GenBank/DDBJ whole genome shotgun (WGS) entry which is preliminary data.</text>
</comment>
<dbReference type="PANTHER" id="PTHR12537:SF12">
    <property type="entry name" value="MATERNAL PROTEIN PUMILIO"/>
    <property type="match status" value="1"/>
</dbReference>
<dbReference type="SMART" id="SM00025">
    <property type="entry name" value="Pumilio"/>
    <property type="match status" value="4"/>
</dbReference>
<evidence type="ECO:0000256" key="3">
    <source>
        <dbReference type="PROSITE-ProRule" id="PRU00317"/>
    </source>
</evidence>
<dbReference type="Pfam" id="PF07719">
    <property type="entry name" value="TPR_2"/>
    <property type="match status" value="1"/>
</dbReference>
<sequence>MPRRSLALAIALASGLGPGFAQVTRRGLLASFLAPAPAAAAVPAARPATKDELLEIAGAFAQLATTPNTPGADAVFAEVEETLGKAIVKWESGTITAPALIEEKARLRLGRARARVVFNDLLSGTRPDKVEGAIEDYDAGIAIMEDDLKQHPDRLMYSEYPDALVKRGLAKEGLRNWRGAVEDYSQAIEALKPKDGRRDKALRGDARMQEGDGLGANPLILNFRGNALAQLGRFDEAVEDYVEATQIFDADGEVRQASLSRANAGLALFGAGRDIEAIRFMEQVVRNDPGVTDAHVALAAWYWSNARPAEAESQWQFACDQISTGCQAYKDMKWLKEVRRWPPSLVSSLQDFLAKVSSHYHQLRLAEKAAELKPEEEGQHTIFAAWTEAQIGTLASLEPHHAMSQVHFAPAFLRPTAMGKIMPLPAQYSSWAAYLPRTSGTPDEKEANASLSDFVGSQVTGHVWQLSLRQRGSRAVQDAIDLCSSDQEREAIAGELAGHIWEAVRCPHANFVVQRLITALRPAACQFIIDEIMRPGSKSVGYLARHKYGCRTLQRLLEKCSQQQTLPIVEGLLSEVVPLSRHPYGNYVVQQLFEHASSQHRSSAVQKLLRNVALVGADCNGGAVLLKAMTNASPEEKAQLAHALATEPGLILSIARGRYGHAVARFD</sequence>
<reference evidence="6" key="1">
    <citation type="submission" date="2023-08" db="EMBL/GenBank/DDBJ databases">
        <authorList>
            <person name="Chen Y."/>
            <person name="Shah S."/>
            <person name="Dougan E. K."/>
            <person name="Thang M."/>
            <person name="Chan C."/>
        </authorList>
    </citation>
    <scope>NUCLEOTIDE SEQUENCE</scope>
</reference>
<feature type="repeat" description="Pumilio" evidence="3">
    <location>
        <begin position="571"/>
        <end position="610"/>
    </location>
</feature>
<name>A0AA36NDZ4_9DINO</name>
<evidence type="ECO:0000259" key="5">
    <source>
        <dbReference type="PROSITE" id="PS50303"/>
    </source>
</evidence>
<dbReference type="SMART" id="SM00028">
    <property type="entry name" value="TPR"/>
    <property type="match status" value="3"/>
</dbReference>
<evidence type="ECO:0000313" key="6">
    <source>
        <dbReference type="EMBL" id="CAJ1403567.1"/>
    </source>
</evidence>
<dbReference type="Proteomes" id="UP001178507">
    <property type="component" value="Unassembled WGS sequence"/>
</dbReference>
<dbReference type="InterPro" id="IPR013105">
    <property type="entry name" value="TPR_2"/>
</dbReference>
<feature type="signal peptide" evidence="4">
    <location>
        <begin position="1"/>
        <end position="21"/>
    </location>
</feature>
<evidence type="ECO:0000313" key="7">
    <source>
        <dbReference type="Proteomes" id="UP001178507"/>
    </source>
</evidence>
<dbReference type="Gene3D" id="1.25.40.10">
    <property type="entry name" value="Tetratricopeptide repeat domain"/>
    <property type="match status" value="2"/>
</dbReference>
<organism evidence="6 7">
    <name type="scientific">Effrenium voratum</name>
    <dbReference type="NCBI Taxonomy" id="2562239"/>
    <lineage>
        <taxon>Eukaryota</taxon>
        <taxon>Sar</taxon>
        <taxon>Alveolata</taxon>
        <taxon>Dinophyceae</taxon>
        <taxon>Suessiales</taxon>
        <taxon>Symbiodiniaceae</taxon>
        <taxon>Effrenium</taxon>
    </lineage>
</organism>